<dbReference type="Gene3D" id="3.40.190.170">
    <property type="entry name" value="Bacterial extracellular solute-binding protein, family 7"/>
    <property type="match status" value="1"/>
</dbReference>
<dbReference type="Pfam" id="PF03480">
    <property type="entry name" value="DctP"/>
    <property type="match status" value="1"/>
</dbReference>
<gene>
    <name evidence="3" type="ORF">HNR59_003976</name>
</gene>
<dbReference type="NCBIfam" id="NF037995">
    <property type="entry name" value="TRAP_S1"/>
    <property type="match status" value="1"/>
</dbReference>
<dbReference type="RefSeq" id="WP_183832841.1">
    <property type="nucleotide sequence ID" value="NZ_JACHEU010000006.1"/>
</dbReference>
<name>A0A7W9VXC6_9HYPH</name>
<dbReference type="GO" id="GO:0055085">
    <property type="term" value="P:transmembrane transport"/>
    <property type="evidence" value="ECO:0007669"/>
    <property type="project" value="InterPro"/>
</dbReference>
<dbReference type="EMBL" id="JACHEU010000006">
    <property type="protein sequence ID" value="MBB6014581.1"/>
    <property type="molecule type" value="Genomic_DNA"/>
</dbReference>
<dbReference type="AlphaFoldDB" id="A0A7W9VXC6"/>
<comment type="caution">
    <text evidence="3">The sequence shown here is derived from an EMBL/GenBank/DDBJ whole genome shotgun (WGS) entry which is preliminary data.</text>
</comment>
<accession>A0A7W9VXC6</accession>
<proteinExistence type="predicted"/>
<sequence>MMALKTLLASAALAGVMALTASVAQAREMSLATYIPANSSFVTELVEPLVAWINERANGEFTITVYAGGTLGRDPNQQDRIVSSGIADMAAIVPSRNPGAYPHYRIFELPGMARSAEEGSYAAWQLHQEGILQTGDTLHVIAVWTTDPYLIHTAEPVNGPGDVAGLRMRVLGQTQTESVLALGGVPQGMSMTEAPEAISRGTLDGALADWAVYDIFRLGEVADYTYTMPLGVLAMALVMNPDSYAELSPAGQALLDQAGEEWQRLLAEFYGRDRARIIEEGVARGHVITQASDADIAAVNEVTSGMRESMRSVVGEEVLDAYGRLLDAYRAGAR</sequence>
<reference evidence="3 4" key="1">
    <citation type="submission" date="2020-08" db="EMBL/GenBank/DDBJ databases">
        <title>Genomic Encyclopedia of Type Strains, Phase IV (KMG-IV): sequencing the most valuable type-strain genomes for metagenomic binning, comparative biology and taxonomic classification.</title>
        <authorList>
            <person name="Goeker M."/>
        </authorList>
    </citation>
    <scope>NUCLEOTIDE SEQUENCE [LARGE SCALE GENOMIC DNA]</scope>
    <source>
        <strain evidence="3 4">DSM 11099</strain>
    </source>
</reference>
<protein>
    <submittedName>
        <fullName evidence="3">TRAP-type C4-dicarboxylate transport system substrate-binding protein</fullName>
    </submittedName>
</protein>
<dbReference type="CDD" id="cd13665">
    <property type="entry name" value="PBP2_TRAP_Dctp3_4"/>
    <property type="match status" value="1"/>
</dbReference>
<organism evidence="3 4">
    <name type="scientific">Aquamicrobium lusatiense</name>
    <dbReference type="NCBI Taxonomy" id="89772"/>
    <lineage>
        <taxon>Bacteria</taxon>
        <taxon>Pseudomonadati</taxon>
        <taxon>Pseudomonadota</taxon>
        <taxon>Alphaproteobacteria</taxon>
        <taxon>Hyphomicrobiales</taxon>
        <taxon>Phyllobacteriaceae</taxon>
        <taxon>Aquamicrobium</taxon>
    </lineage>
</organism>
<evidence type="ECO:0000313" key="4">
    <source>
        <dbReference type="Proteomes" id="UP000533306"/>
    </source>
</evidence>
<feature type="signal peptide" evidence="2">
    <location>
        <begin position="1"/>
        <end position="26"/>
    </location>
</feature>
<dbReference type="InterPro" id="IPR038404">
    <property type="entry name" value="TRAP_DctP_sf"/>
</dbReference>
<dbReference type="InterPro" id="IPR018389">
    <property type="entry name" value="DctP_fam"/>
</dbReference>
<keyword evidence="1 2" id="KW-0732">Signal</keyword>
<evidence type="ECO:0000313" key="3">
    <source>
        <dbReference type="EMBL" id="MBB6014581.1"/>
    </source>
</evidence>
<dbReference type="PANTHER" id="PTHR33376">
    <property type="match status" value="1"/>
</dbReference>
<feature type="chain" id="PRO_5031229392" evidence="2">
    <location>
        <begin position="27"/>
        <end position="334"/>
    </location>
</feature>
<evidence type="ECO:0000256" key="1">
    <source>
        <dbReference type="ARBA" id="ARBA00022729"/>
    </source>
</evidence>
<evidence type="ECO:0000256" key="2">
    <source>
        <dbReference type="SAM" id="SignalP"/>
    </source>
</evidence>
<dbReference type="Proteomes" id="UP000533306">
    <property type="component" value="Unassembled WGS sequence"/>
</dbReference>
<dbReference type="PANTHER" id="PTHR33376:SF15">
    <property type="entry name" value="BLL6794 PROTEIN"/>
    <property type="match status" value="1"/>
</dbReference>
<keyword evidence="4" id="KW-1185">Reference proteome</keyword>